<evidence type="ECO:0000259" key="10">
    <source>
        <dbReference type="PROSITE" id="PS50942"/>
    </source>
</evidence>
<evidence type="ECO:0000256" key="5">
    <source>
        <dbReference type="ARBA" id="ARBA00023034"/>
    </source>
</evidence>
<evidence type="ECO:0000256" key="3">
    <source>
        <dbReference type="ARBA" id="ARBA00004600"/>
    </source>
</evidence>
<evidence type="ECO:0000256" key="1">
    <source>
        <dbReference type="ARBA" id="ARBA00004132"/>
    </source>
</evidence>
<dbReference type="GO" id="GO:0048268">
    <property type="term" value="P:clathrin coat assembly"/>
    <property type="evidence" value="ECO:0007669"/>
    <property type="project" value="InterPro"/>
</dbReference>
<evidence type="ECO:0000256" key="7">
    <source>
        <dbReference type="ARBA" id="ARBA00023176"/>
    </source>
</evidence>
<dbReference type="PANTHER" id="PTHR22951">
    <property type="entry name" value="CLATHRIN ASSEMBLY PROTEIN"/>
    <property type="match status" value="1"/>
</dbReference>
<keyword evidence="8" id="KW-0968">Cytoplasmic vesicle</keyword>
<dbReference type="Gene3D" id="1.20.58.150">
    <property type="entry name" value="ANTH domain"/>
    <property type="match status" value="1"/>
</dbReference>
<evidence type="ECO:0000313" key="11">
    <source>
        <dbReference type="EnsemblPlants" id="LPERR05G00870.1"/>
    </source>
</evidence>
<sequence length="526" mass="56003">MSIRKALGAMKDQTSISLAKVSSTVAPELDVAIVRATSHDDAPPDERHVATVVSLTAHSRPYTAAAAASLSRRLSRTRDYVVAVKCLSLIQRLLSPDADPHFRHDLLKPPPMLAAVFQFRDEAHSASWDHSSFVRAFAAYLDARARFLVVSSSSSPAPAAVDTEALLGRVARLHELLDGVLACRPSGGARRSRVVLAALHGVVVESVRICGDVGAVLGVLLDRFFEMGYPDCGKVFDAHVDAARQIDGLLGFYAWCDDAGVARAADLAGVNRIDDKLLRTLEQFVQERGRASQSSPPRVKIDEEIKALPAPEHHAAYSPPEKSAPAAKNTPEKPSPSFSHDLVDLREPVGENPEKKLALALFSGEAAANDGEWVTFPEDDVTDATVTSAGKEDWEVALVETASKLSRQTAPSMGGGLDTLLLNGMYDHAVSSAAAVRQTAAASGSASSVAAPRHGVLGPDGDPFAASLGVAPPAYVQMAEMERKQQLLLQEQHMWASYRHGGMQGQLAAGGMPVTMTMASYSGGYY</sequence>
<dbReference type="Pfam" id="PF07651">
    <property type="entry name" value="ANTH"/>
    <property type="match status" value="1"/>
</dbReference>
<keyword evidence="12" id="KW-1185">Reference proteome</keyword>
<dbReference type="SMART" id="SM00273">
    <property type="entry name" value="ENTH"/>
    <property type="match status" value="1"/>
</dbReference>
<comment type="subcellular location">
    <subcellularLocation>
        <location evidence="1">Cytoplasmic vesicle</location>
        <location evidence="1">Clathrin-coated vesicle</location>
    </subcellularLocation>
    <subcellularLocation>
        <location evidence="2">Golgi apparatus</location>
    </subcellularLocation>
    <subcellularLocation>
        <location evidence="3">Membrane</location>
        <location evidence="3">Clathrin-coated pit</location>
    </subcellularLocation>
</comment>
<proteinExistence type="predicted"/>
<dbReference type="GO" id="GO:0005905">
    <property type="term" value="C:clathrin-coated pit"/>
    <property type="evidence" value="ECO:0007669"/>
    <property type="project" value="UniProtKB-SubCell"/>
</dbReference>
<keyword evidence="7" id="KW-0168">Coated pit</keyword>
<reference evidence="11" key="3">
    <citation type="submission" date="2015-04" db="UniProtKB">
        <authorList>
            <consortium name="EnsemblPlants"/>
        </authorList>
    </citation>
    <scope>IDENTIFICATION</scope>
</reference>
<dbReference type="FunFam" id="1.20.58.150:FF:000005">
    <property type="entry name" value="putative clathrin assembly protein At2g25430"/>
    <property type="match status" value="1"/>
</dbReference>
<dbReference type="PROSITE" id="PS50942">
    <property type="entry name" value="ENTH"/>
    <property type="match status" value="1"/>
</dbReference>
<dbReference type="Gene3D" id="1.25.40.90">
    <property type="match status" value="1"/>
</dbReference>
<dbReference type="GO" id="GO:0005546">
    <property type="term" value="F:phosphatidylinositol-4,5-bisphosphate binding"/>
    <property type="evidence" value="ECO:0007669"/>
    <property type="project" value="TreeGrafter"/>
</dbReference>
<dbReference type="InterPro" id="IPR048050">
    <property type="entry name" value="ANTH_N_plant"/>
</dbReference>
<dbReference type="FunFam" id="1.25.40.90:FF:000054">
    <property type="entry name" value="Putative clathrin assembly protein"/>
    <property type="match status" value="1"/>
</dbReference>
<dbReference type="InterPro" id="IPR013809">
    <property type="entry name" value="ENTH"/>
</dbReference>
<dbReference type="GO" id="GO:0032050">
    <property type="term" value="F:clathrin heavy chain binding"/>
    <property type="evidence" value="ECO:0007669"/>
    <property type="project" value="TreeGrafter"/>
</dbReference>
<name>A0A0D9WBZ6_9ORYZ</name>
<evidence type="ECO:0000313" key="12">
    <source>
        <dbReference type="Proteomes" id="UP000032180"/>
    </source>
</evidence>
<dbReference type="eggNOG" id="KOG0251">
    <property type="taxonomic scope" value="Eukaryota"/>
</dbReference>
<organism evidence="11 12">
    <name type="scientific">Leersia perrieri</name>
    <dbReference type="NCBI Taxonomy" id="77586"/>
    <lineage>
        <taxon>Eukaryota</taxon>
        <taxon>Viridiplantae</taxon>
        <taxon>Streptophyta</taxon>
        <taxon>Embryophyta</taxon>
        <taxon>Tracheophyta</taxon>
        <taxon>Spermatophyta</taxon>
        <taxon>Magnoliopsida</taxon>
        <taxon>Liliopsida</taxon>
        <taxon>Poales</taxon>
        <taxon>Poaceae</taxon>
        <taxon>BOP clade</taxon>
        <taxon>Oryzoideae</taxon>
        <taxon>Oryzeae</taxon>
        <taxon>Oryzinae</taxon>
        <taxon>Leersia</taxon>
    </lineage>
</organism>
<dbReference type="AlphaFoldDB" id="A0A0D9WBZ6"/>
<dbReference type="GO" id="GO:0005545">
    <property type="term" value="F:1-phosphatidylinositol binding"/>
    <property type="evidence" value="ECO:0007669"/>
    <property type="project" value="InterPro"/>
</dbReference>
<dbReference type="InterPro" id="IPR008942">
    <property type="entry name" value="ENTH_VHS"/>
</dbReference>
<feature type="domain" description="ENTH" evidence="10">
    <location>
        <begin position="21"/>
        <end position="155"/>
    </location>
</feature>
<dbReference type="GO" id="GO:0072583">
    <property type="term" value="P:clathrin-dependent endocytosis"/>
    <property type="evidence" value="ECO:0007669"/>
    <property type="project" value="InterPro"/>
</dbReference>
<dbReference type="HOGENOM" id="CLU_014098_3_0_1"/>
<keyword evidence="4" id="KW-0254">Endocytosis</keyword>
<dbReference type="GO" id="GO:0000149">
    <property type="term" value="F:SNARE binding"/>
    <property type="evidence" value="ECO:0007669"/>
    <property type="project" value="TreeGrafter"/>
</dbReference>
<feature type="region of interest" description="Disordered" evidence="9">
    <location>
        <begin position="309"/>
        <end position="343"/>
    </location>
</feature>
<dbReference type="Gramene" id="LPERR05G00870.1">
    <property type="protein sequence ID" value="LPERR05G00870.1"/>
    <property type="gene ID" value="LPERR05G00870"/>
</dbReference>
<dbReference type="GO" id="GO:0006900">
    <property type="term" value="P:vesicle budding from membrane"/>
    <property type="evidence" value="ECO:0007669"/>
    <property type="project" value="TreeGrafter"/>
</dbReference>
<protein>
    <recommendedName>
        <fullName evidence="10">ENTH domain-containing protein</fullName>
    </recommendedName>
</protein>
<dbReference type="InterPro" id="IPR014712">
    <property type="entry name" value="ANTH_dom_sf"/>
</dbReference>
<dbReference type="SUPFAM" id="SSF48464">
    <property type="entry name" value="ENTH/VHS domain"/>
    <property type="match status" value="1"/>
</dbReference>
<dbReference type="CDD" id="cd16987">
    <property type="entry name" value="ANTH_N_AP180_plant"/>
    <property type="match status" value="1"/>
</dbReference>
<reference evidence="12" key="2">
    <citation type="submission" date="2013-12" db="EMBL/GenBank/DDBJ databases">
        <authorList>
            <person name="Yu Y."/>
            <person name="Lee S."/>
            <person name="de Baynast K."/>
            <person name="Wissotski M."/>
            <person name="Liu L."/>
            <person name="Talag J."/>
            <person name="Goicoechea J."/>
            <person name="Angelova A."/>
            <person name="Jetty R."/>
            <person name="Kudrna D."/>
            <person name="Golser W."/>
            <person name="Rivera L."/>
            <person name="Zhang J."/>
            <person name="Wing R."/>
        </authorList>
    </citation>
    <scope>NUCLEOTIDE SEQUENCE</scope>
</reference>
<dbReference type="PANTHER" id="PTHR22951:SF23">
    <property type="entry name" value="OS05G0112101 PROTEIN"/>
    <property type="match status" value="1"/>
</dbReference>
<accession>A0A0D9WBZ6</accession>
<evidence type="ECO:0000256" key="2">
    <source>
        <dbReference type="ARBA" id="ARBA00004555"/>
    </source>
</evidence>
<dbReference type="InterPro" id="IPR045192">
    <property type="entry name" value="AP180-like"/>
</dbReference>
<dbReference type="SUPFAM" id="SSF89009">
    <property type="entry name" value="GAT-like domain"/>
    <property type="match status" value="1"/>
</dbReference>
<dbReference type="EnsemblPlants" id="LPERR05G00870.1">
    <property type="protein sequence ID" value="LPERR05G00870.1"/>
    <property type="gene ID" value="LPERR05G00870"/>
</dbReference>
<keyword evidence="5" id="KW-0333">Golgi apparatus</keyword>
<dbReference type="STRING" id="77586.A0A0D9WBZ6"/>
<evidence type="ECO:0000256" key="6">
    <source>
        <dbReference type="ARBA" id="ARBA00023136"/>
    </source>
</evidence>
<dbReference type="GO" id="GO:0030136">
    <property type="term" value="C:clathrin-coated vesicle"/>
    <property type="evidence" value="ECO:0007669"/>
    <property type="project" value="UniProtKB-SubCell"/>
</dbReference>
<evidence type="ECO:0000256" key="8">
    <source>
        <dbReference type="ARBA" id="ARBA00023329"/>
    </source>
</evidence>
<keyword evidence="6" id="KW-0472">Membrane</keyword>
<evidence type="ECO:0000256" key="4">
    <source>
        <dbReference type="ARBA" id="ARBA00022583"/>
    </source>
</evidence>
<reference evidence="11 12" key="1">
    <citation type="submission" date="2012-08" db="EMBL/GenBank/DDBJ databases">
        <title>Oryza genome evolution.</title>
        <authorList>
            <person name="Wing R.A."/>
        </authorList>
    </citation>
    <scope>NUCLEOTIDE SEQUENCE</scope>
</reference>
<dbReference type="Proteomes" id="UP000032180">
    <property type="component" value="Chromosome 5"/>
</dbReference>
<evidence type="ECO:0000256" key="9">
    <source>
        <dbReference type="SAM" id="MobiDB-lite"/>
    </source>
</evidence>
<dbReference type="GO" id="GO:0005794">
    <property type="term" value="C:Golgi apparatus"/>
    <property type="evidence" value="ECO:0007669"/>
    <property type="project" value="UniProtKB-SubCell"/>
</dbReference>
<dbReference type="InterPro" id="IPR011417">
    <property type="entry name" value="ANTH_dom"/>
</dbReference>